<dbReference type="CDD" id="cd06261">
    <property type="entry name" value="TM_PBP2"/>
    <property type="match status" value="1"/>
</dbReference>
<dbReference type="PROSITE" id="PS50928">
    <property type="entry name" value="ABC_TM1"/>
    <property type="match status" value="1"/>
</dbReference>
<organism evidence="9 10">
    <name type="scientific">Paraburkholderia xenovorans (strain LB400)</name>
    <dbReference type="NCBI Taxonomy" id="266265"/>
    <lineage>
        <taxon>Bacteria</taxon>
        <taxon>Pseudomonadati</taxon>
        <taxon>Pseudomonadota</taxon>
        <taxon>Betaproteobacteria</taxon>
        <taxon>Burkholderiales</taxon>
        <taxon>Burkholderiaceae</taxon>
        <taxon>Paraburkholderia</taxon>
    </lineage>
</organism>
<feature type="transmembrane region" description="Helical" evidence="7">
    <location>
        <begin position="157"/>
        <end position="178"/>
    </location>
</feature>
<feature type="domain" description="ABC transmembrane type-1" evidence="8">
    <location>
        <begin position="87"/>
        <end position="278"/>
    </location>
</feature>
<keyword evidence="3" id="KW-1003">Cell membrane</keyword>
<feature type="transmembrane region" description="Helical" evidence="7">
    <location>
        <begin position="12"/>
        <end position="31"/>
    </location>
</feature>
<feature type="transmembrane region" description="Helical" evidence="7">
    <location>
        <begin position="259"/>
        <end position="278"/>
    </location>
</feature>
<dbReference type="KEGG" id="bxb:DR64_5435"/>
<proteinExistence type="inferred from homology"/>
<keyword evidence="10" id="KW-1185">Reference proteome</keyword>
<feature type="transmembrane region" description="Helical" evidence="7">
    <location>
        <begin position="124"/>
        <end position="145"/>
    </location>
</feature>
<dbReference type="InterPro" id="IPR050901">
    <property type="entry name" value="BP-dep_ABC_trans_perm"/>
</dbReference>
<evidence type="ECO:0000313" key="9">
    <source>
        <dbReference type="EMBL" id="ABE35850.1"/>
    </source>
</evidence>
<dbReference type="SUPFAM" id="SSF161098">
    <property type="entry name" value="MetI-like"/>
    <property type="match status" value="1"/>
</dbReference>
<evidence type="ECO:0000256" key="1">
    <source>
        <dbReference type="ARBA" id="ARBA00004651"/>
    </source>
</evidence>
<dbReference type="PANTHER" id="PTHR32243:SF18">
    <property type="entry name" value="INNER MEMBRANE ABC TRANSPORTER PERMEASE PROTEIN YCJP"/>
    <property type="match status" value="1"/>
</dbReference>
<dbReference type="EMBL" id="CP000271">
    <property type="protein sequence ID" value="ABE35850.1"/>
    <property type="molecule type" value="Genomic_DNA"/>
</dbReference>
<dbReference type="AlphaFoldDB" id="Q13J89"/>
<protein>
    <submittedName>
        <fullName evidence="9">Carbohydrate ABC transporter membrane protein 2, CUT1 family</fullName>
    </submittedName>
</protein>
<keyword evidence="4 7" id="KW-0812">Transmembrane</keyword>
<feature type="transmembrane region" description="Helical" evidence="7">
    <location>
        <begin position="91"/>
        <end position="112"/>
    </location>
</feature>
<dbReference type="KEGG" id="bxe:Bxe_B0078"/>
<evidence type="ECO:0000256" key="3">
    <source>
        <dbReference type="ARBA" id="ARBA00022475"/>
    </source>
</evidence>
<evidence type="ECO:0000256" key="6">
    <source>
        <dbReference type="ARBA" id="ARBA00023136"/>
    </source>
</evidence>
<evidence type="ECO:0000259" key="8">
    <source>
        <dbReference type="PROSITE" id="PS50928"/>
    </source>
</evidence>
<dbReference type="GO" id="GO:0055085">
    <property type="term" value="P:transmembrane transport"/>
    <property type="evidence" value="ECO:0007669"/>
    <property type="project" value="InterPro"/>
</dbReference>
<dbReference type="RefSeq" id="WP_011493114.1">
    <property type="nucleotide sequence ID" value="NC_007952.1"/>
</dbReference>
<evidence type="ECO:0000313" key="10">
    <source>
        <dbReference type="Proteomes" id="UP000001817"/>
    </source>
</evidence>
<reference evidence="9 10" key="1">
    <citation type="journal article" date="2006" name="Proc. Natl. Acad. Sci. U.S.A.">
        <title>Burkholderia xenovorans LB400 harbors a multi-replicon, 9.73-Mbp genome shaped for versatility.</title>
        <authorList>
            <person name="Chain P.S."/>
            <person name="Denef V.J."/>
            <person name="Konstantinidis K.T."/>
            <person name="Vergez L.M."/>
            <person name="Agullo L."/>
            <person name="Reyes V.L."/>
            <person name="Hauser L."/>
            <person name="Cordova M."/>
            <person name="Gomez L."/>
            <person name="Gonzalez M."/>
            <person name="Land M."/>
            <person name="Lao V."/>
            <person name="Larimer F."/>
            <person name="LiPuma J.J."/>
            <person name="Mahenthiralingam E."/>
            <person name="Malfatti S.A."/>
            <person name="Marx C.J."/>
            <person name="Parnell J.J."/>
            <person name="Ramette A."/>
            <person name="Richardson P."/>
            <person name="Seeger M."/>
            <person name="Smith D."/>
            <person name="Spilker T."/>
            <person name="Sul W.J."/>
            <person name="Tsoi T.V."/>
            <person name="Ulrich L.E."/>
            <person name="Zhulin I.B."/>
            <person name="Tiedje J.M."/>
        </authorList>
    </citation>
    <scope>NUCLEOTIDE SEQUENCE [LARGE SCALE GENOMIC DNA]</scope>
    <source>
        <strain evidence="9 10">LB400</strain>
    </source>
</reference>
<sequence>MTHALLLKRVGLFVASVVVLIYLLAPVAWLVSSSLQREADITSIPPHWIPQPPTLANFRAIVEAGSGALPADASFLPSTAQYLLPALRNSLVVAIVVVILNLAVSVPAAYAMAKIRFIGRDLSVYFMLATRVIPDIALVVPFFLFVRKLGLLDNIGALIITYLAITVPFSVFMLLGYFEGLPDELDKAARVDGCSRFEAMIKVFLPLALPSLVAVILFTFLTSWNEFLFALMFTQTAASQTVPIIVASFTSDFTTSFSFINAAGVVAIVPPVIIAVVFERYIVSGLTAGAVKG</sequence>
<dbReference type="eggNOG" id="COG0395">
    <property type="taxonomic scope" value="Bacteria"/>
</dbReference>
<comment type="subcellular location">
    <subcellularLocation>
        <location evidence="1 7">Cell membrane</location>
        <topology evidence="1 7">Multi-pass membrane protein</topology>
    </subcellularLocation>
</comment>
<dbReference type="PATRIC" id="fig|266265.5.peg.7703"/>
<keyword evidence="2 7" id="KW-0813">Transport</keyword>
<evidence type="ECO:0000256" key="7">
    <source>
        <dbReference type="RuleBase" id="RU363032"/>
    </source>
</evidence>
<evidence type="ECO:0000256" key="4">
    <source>
        <dbReference type="ARBA" id="ARBA00022692"/>
    </source>
</evidence>
<feature type="transmembrane region" description="Helical" evidence="7">
    <location>
        <begin position="199"/>
        <end position="221"/>
    </location>
</feature>
<dbReference type="OrthoDB" id="8111552at2"/>
<dbReference type="Gene3D" id="1.10.3720.10">
    <property type="entry name" value="MetI-like"/>
    <property type="match status" value="1"/>
</dbReference>
<feature type="transmembrane region" description="Helical" evidence="7">
    <location>
        <begin position="227"/>
        <end position="247"/>
    </location>
</feature>
<accession>Q13J89</accession>
<keyword evidence="6 7" id="KW-0472">Membrane</keyword>
<dbReference type="PANTHER" id="PTHR32243">
    <property type="entry name" value="MALTOSE TRANSPORT SYSTEM PERMEASE-RELATED"/>
    <property type="match status" value="1"/>
</dbReference>
<dbReference type="Proteomes" id="UP000001817">
    <property type="component" value="Chromosome 2"/>
</dbReference>
<gene>
    <name evidence="9" type="ORF">Bxe_B0078</name>
</gene>
<evidence type="ECO:0000256" key="5">
    <source>
        <dbReference type="ARBA" id="ARBA00022989"/>
    </source>
</evidence>
<dbReference type="InterPro" id="IPR000515">
    <property type="entry name" value="MetI-like"/>
</dbReference>
<comment type="similarity">
    <text evidence="7">Belongs to the binding-protein-dependent transport system permease family.</text>
</comment>
<dbReference type="Pfam" id="PF00528">
    <property type="entry name" value="BPD_transp_1"/>
    <property type="match status" value="1"/>
</dbReference>
<name>Q13J89_PARXL</name>
<dbReference type="GO" id="GO:0005886">
    <property type="term" value="C:plasma membrane"/>
    <property type="evidence" value="ECO:0007669"/>
    <property type="project" value="UniProtKB-SubCell"/>
</dbReference>
<evidence type="ECO:0000256" key="2">
    <source>
        <dbReference type="ARBA" id="ARBA00022448"/>
    </source>
</evidence>
<keyword evidence="5 7" id="KW-1133">Transmembrane helix</keyword>
<dbReference type="STRING" id="266265.Bxe_B0078"/>
<dbReference type="InterPro" id="IPR035906">
    <property type="entry name" value="MetI-like_sf"/>
</dbReference>